<dbReference type="AlphaFoldDB" id="A0A318H8G9"/>
<protein>
    <submittedName>
        <fullName evidence="1">Uncharacterized protein</fullName>
    </submittedName>
</protein>
<reference evidence="1 2" key="2">
    <citation type="submission" date="2018-06" db="EMBL/GenBank/DDBJ databases">
        <title>Sequencing of bacterial isolates from soil warming experiment in Harvard Forest, Massachusetts, USA.</title>
        <authorList>
            <person name="Deangelis K.PhD."/>
        </authorList>
    </citation>
    <scope>NUCLEOTIDE SEQUENCE [LARGE SCALE GENOMIC DNA]</scope>
    <source>
        <strain evidence="1 2">GAS496</strain>
    </source>
</reference>
<dbReference type="RefSeq" id="WP_110319570.1">
    <property type="nucleotide sequence ID" value="NZ_QJJU01000030.1"/>
</dbReference>
<sequence>MATLDDLEARVAALEASQADYRAVLASVNALAANQRDHSLRLGGLEREFTDFRQETRANFRTVDEQLAEIKDLIVGRDNGN</sequence>
<reference evidence="2" key="1">
    <citation type="submission" date="2018-05" db="EMBL/GenBank/DDBJ databases">
        <authorList>
            <person name="Deangelis K."/>
            <person name="Huntemann M."/>
            <person name="Clum A."/>
            <person name="Pillay M."/>
            <person name="Palaniappan K."/>
            <person name="Varghese N."/>
            <person name="Mikhailova N."/>
            <person name="Stamatis D."/>
            <person name="Reddy T."/>
            <person name="Daum C."/>
            <person name="Shapiro N."/>
            <person name="Ivanova N."/>
            <person name="Kyrpides N."/>
            <person name="Woyke T."/>
        </authorList>
    </citation>
    <scope>NUCLEOTIDE SEQUENCE [LARGE SCALE GENOMIC DNA]</scope>
    <source>
        <strain evidence="2">GAS496</strain>
    </source>
</reference>
<gene>
    <name evidence="1" type="ORF">C8E89_13038</name>
</gene>
<evidence type="ECO:0000313" key="1">
    <source>
        <dbReference type="EMBL" id="PXX01410.1"/>
    </source>
</evidence>
<name>A0A318H8G9_9MYCO</name>
<dbReference type="OrthoDB" id="4563284at2"/>
<proteinExistence type="predicted"/>
<evidence type="ECO:0000313" key="2">
    <source>
        <dbReference type="Proteomes" id="UP000247781"/>
    </source>
</evidence>
<comment type="caution">
    <text evidence="1">The sequence shown here is derived from an EMBL/GenBank/DDBJ whole genome shotgun (WGS) entry which is preliminary data.</text>
</comment>
<dbReference type="EMBL" id="QJJU01000030">
    <property type="protein sequence ID" value="PXX01410.1"/>
    <property type="molecule type" value="Genomic_DNA"/>
</dbReference>
<keyword evidence="2" id="KW-1185">Reference proteome</keyword>
<accession>A0A318H8G9</accession>
<dbReference type="Proteomes" id="UP000247781">
    <property type="component" value="Unassembled WGS sequence"/>
</dbReference>
<organism evidence="1 2">
    <name type="scientific">Mycolicibacterium moriokaense</name>
    <dbReference type="NCBI Taxonomy" id="39691"/>
    <lineage>
        <taxon>Bacteria</taxon>
        <taxon>Bacillati</taxon>
        <taxon>Actinomycetota</taxon>
        <taxon>Actinomycetes</taxon>
        <taxon>Mycobacteriales</taxon>
        <taxon>Mycobacteriaceae</taxon>
        <taxon>Mycolicibacterium</taxon>
    </lineage>
</organism>